<dbReference type="Proteomes" id="UP000185696">
    <property type="component" value="Unassembled WGS sequence"/>
</dbReference>
<dbReference type="RefSeq" id="WP_075133812.1">
    <property type="nucleotide sequence ID" value="NZ_MSIF01000007.1"/>
</dbReference>
<sequence length="118" mass="13028">MTLTIDDVQTVTEETELKYVLLLAGPVFGTDETVTTLDVTGTGSVGELTVGLRPWLLTTLQSKEHVNGWYIGCLVTVDEEGTYDTYLSLAMESALWYWDEECVPVSQAREMISATAQD</sequence>
<proteinExistence type="predicted"/>
<name>A0A7Z0WLB1_9PSEU</name>
<protein>
    <submittedName>
        <fullName evidence="1">Uncharacterized protein</fullName>
    </submittedName>
</protein>
<dbReference type="AlphaFoldDB" id="A0A7Z0WLB1"/>
<reference evidence="1 2" key="1">
    <citation type="submission" date="2016-12" db="EMBL/GenBank/DDBJ databases">
        <title>The draft genome sequence of Actinophytocola xinjiangensis.</title>
        <authorList>
            <person name="Wang W."/>
            <person name="Yuan L."/>
        </authorList>
    </citation>
    <scope>NUCLEOTIDE SEQUENCE [LARGE SCALE GENOMIC DNA]</scope>
    <source>
        <strain evidence="1 2">CGMCC 4.4663</strain>
    </source>
</reference>
<accession>A0A7Z0WLB1</accession>
<evidence type="ECO:0000313" key="2">
    <source>
        <dbReference type="Proteomes" id="UP000185696"/>
    </source>
</evidence>
<keyword evidence="2" id="KW-1185">Reference proteome</keyword>
<gene>
    <name evidence="1" type="ORF">BLA60_16670</name>
</gene>
<dbReference type="EMBL" id="MSIF01000007">
    <property type="protein sequence ID" value="OLF10092.1"/>
    <property type="molecule type" value="Genomic_DNA"/>
</dbReference>
<evidence type="ECO:0000313" key="1">
    <source>
        <dbReference type="EMBL" id="OLF10092.1"/>
    </source>
</evidence>
<organism evidence="1 2">
    <name type="scientific">Actinophytocola xinjiangensis</name>
    <dbReference type="NCBI Taxonomy" id="485602"/>
    <lineage>
        <taxon>Bacteria</taxon>
        <taxon>Bacillati</taxon>
        <taxon>Actinomycetota</taxon>
        <taxon>Actinomycetes</taxon>
        <taxon>Pseudonocardiales</taxon>
        <taxon>Pseudonocardiaceae</taxon>
    </lineage>
</organism>
<comment type="caution">
    <text evidence="1">The sequence shown here is derived from an EMBL/GenBank/DDBJ whole genome shotgun (WGS) entry which is preliminary data.</text>
</comment>